<evidence type="ECO:0000313" key="2">
    <source>
        <dbReference type="EMBL" id="CAD8093144.1"/>
    </source>
</evidence>
<comment type="caution">
    <text evidence="2">The sequence shown here is derived from an EMBL/GenBank/DDBJ whole genome shotgun (WGS) entry which is preliminary data.</text>
</comment>
<sequence>MKRKLYKLSLFKEIDEFNQKDDDGHYSDDSSISDEFMNSTLEAYQSQIFISSNQTFSSIHSEQLQFIQGVFDKSEESEQSFDFNITNIDGDNRTTLMMRNIPQTYTKEMIMMEIDPKFKNKFDYFNFPFDGTSNPGYAFINLKSKSYLRDFYSYFNGRKWKNTPQNKPCYLKYAKIQHKKFKQINPQIYLQQSSVIKLVQSQKQQCNL</sequence>
<protein>
    <recommendedName>
        <fullName evidence="1">Mei2-like C-terminal RNA recognition motif domain-containing protein</fullName>
    </recommendedName>
</protein>
<dbReference type="Pfam" id="PF04059">
    <property type="entry name" value="RRM_2"/>
    <property type="match status" value="1"/>
</dbReference>
<dbReference type="AlphaFoldDB" id="A0A8S1NZS9"/>
<name>A0A8S1NZS9_PARPR</name>
<dbReference type="CDD" id="cd12277">
    <property type="entry name" value="RRM3_MEI2_EAR1_like"/>
    <property type="match status" value="1"/>
</dbReference>
<dbReference type="InterPro" id="IPR007201">
    <property type="entry name" value="Mei2-like_Rrm_C"/>
</dbReference>
<evidence type="ECO:0000259" key="1">
    <source>
        <dbReference type="Pfam" id="PF04059"/>
    </source>
</evidence>
<reference evidence="2" key="1">
    <citation type="submission" date="2021-01" db="EMBL/GenBank/DDBJ databases">
        <authorList>
            <consortium name="Genoscope - CEA"/>
            <person name="William W."/>
        </authorList>
    </citation>
    <scope>NUCLEOTIDE SEQUENCE</scope>
</reference>
<accession>A0A8S1NZS9</accession>
<proteinExistence type="predicted"/>
<gene>
    <name evidence="2" type="ORF">PPRIM_AZ9-3.1.T0920144</name>
</gene>
<organism evidence="2 3">
    <name type="scientific">Paramecium primaurelia</name>
    <dbReference type="NCBI Taxonomy" id="5886"/>
    <lineage>
        <taxon>Eukaryota</taxon>
        <taxon>Sar</taxon>
        <taxon>Alveolata</taxon>
        <taxon>Ciliophora</taxon>
        <taxon>Intramacronucleata</taxon>
        <taxon>Oligohymenophorea</taxon>
        <taxon>Peniculida</taxon>
        <taxon>Parameciidae</taxon>
        <taxon>Paramecium</taxon>
    </lineage>
</organism>
<dbReference type="OMA" id="EMIMMEI"/>
<feature type="domain" description="Mei2-like C-terminal RNA recognition motif" evidence="1">
    <location>
        <begin position="93"/>
        <end position="180"/>
    </location>
</feature>
<dbReference type="EMBL" id="CAJJDM010000095">
    <property type="protein sequence ID" value="CAD8093144.1"/>
    <property type="molecule type" value="Genomic_DNA"/>
</dbReference>
<evidence type="ECO:0000313" key="3">
    <source>
        <dbReference type="Proteomes" id="UP000688137"/>
    </source>
</evidence>
<keyword evidence="3" id="KW-1185">Reference proteome</keyword>
<dbReference type="Proteomes" id="UP000688137">
    <property type="component" value="Unassembled WGS sequence"/>
</dbReference>